<dbReference type="PANTHER" id="PTHR35011">
    <property type="entry name" value="2,3-DIKETO-L-GULONATE TRAP TRANSPORTER SMALL PERMEASE PROTEIN YIAM"/>
    <property type="match status" value="1"/>
</dbReference>
<keyword evidence="5 8" id="KW-0812">Transmembrane</keyword>
<keyword evidence="6 8" id="KW-1133">Transmembrane helix</keyword>
<proteinExistence type="predicted"/>
<name>A0A381X1J8_9ZZZZ</name>
<organism evidence="10">
    <name type="scientific">marine metagenome</name>
    <dbReference type="NCBI Taxonomy" id="408172"/>
    <lineage>
        <taxon>unclassified sequences</taxon>
        <taxon>metagenomes</taxon>
        <taxon>ecological metagenomes</taxon>
    </lineage>
</organism>
<evidence type="ECO:0000256" key="7">
    <source>
        <dbReference type="ARBA" id="ARBA00023136"/>
    </source>
</evidence>
<evidence type="ECO:0000256" key="8">
    <source>
        <dbReference type="SAM" id="Phobius"/>
    </source>
</evidence>
<comment type="subcellular location">
    <subcellularLocation>
        <location evidence="1">Cell inner membrane</location>
        <topology evidence="1">Multi-pass membrane protein</topology>
    </subcellularLocation>
</comment>
<evidence type="ECO:0000256" key="5">
    <source>
        <dbReference type="ARBA" id="ARBA00022692"/>
    </source>
</evidence>
<keyword evidence="4" id="KW-0997">Cell inner membrane</keyword>
<protein>
    <recommendedName>
        <fullName evidence="9">Tripartite ATP-independent periplasmic transporters DctQ component domain-containing protein</fullName>
    </recommendedName>
</protein>
<evidence type="ECO:0000256" key="6">
    <source>
        <dbReference type="ARBA" id="ARBA00022989"/>
    </source>
</evidence>
<evidence type="ECO:0000256" key="2">
    <source>
        <dbReference type="ARBA" id="ARBA00022448"/>
    </source>
</evidence>
<keyword evidence="7 8" id="KW-0472">Membrane</keyword>
<sequence>MIVLDLIQKYLTMFNDLVQKIASFIAGTLIGVMTLVILYMVYFRYVVNDTPYWSEEVARCMMLWMTFCVLPISYRIGSNVALDIVINKFRGRFLILFETFIHILILLFIINFFYQSLSFVQSGMGARAYSFDLQIGYIYLILPISFTYMFLVSIEHLLTRIKRFITPFDSYEKI</sequence>
<accession>A0A381X1J8</accession>
<dbReference type="EMBL" id="UINC01013604">
    <property type="protein sequence ID" value="SVA58666.1"/>
    <property type="molecule type" value="Genomic_DNA"/>
</dbReference>
<keyword evidence="3" id="KW-1003">Cell membrane</keyword>
<reference evidence="10" key="1">
    <citation type="submission" date="2018-05" db="EMBL/GenBank/DDBJ databases">
        <authorList>
            <person name="Lanie J.A."/>
            <person name="Ng W.-L."/>
            <person name="Kazmierczak K.M."/>
            <person name="Andrzejewski T.M."/>
            <person name="Davidsen T.M."/>
            <person name="Wayne K.J."/>
            <person name="Tettelin H."/>
            <person name="Glass J.I."/>
            <person name="Rusch D."/>
            <person name="Podicherti R."/>
            <person name="Tsui H.-C.T."/>
            <person name="Winkler M.E."/>
        </authorList>
    </citation>
    <scope>NUCLEOTIDE SEQUENCE</scope>
</reference>
<feature type="transmembrane region" description="Helical" evidence="8">
    <location>
        <begin position="134"/>
        <end position="154"/>
    </location>
</feature>
<evidence type="ECO:0000256" key="4">
    <source>
        <dbReference type="ARBA" id="ARBA00022519"/>
    </source>
</evidence>
<dbReference type="GO" id="GO:0015740">
    <property type="term" value="P:C4-dicarboxylate transport"/>
    <property type="evidence" value="ECO:0007669"/>
    <property type="project" value="TreeGrafter"/>
</dbReference>
<dbReference type="InterPro" id="IPR055348">
    <property type="entry name" value="DctQ"/>
</dbReference>
<dbReference type="Pfam" id="PF04290">
    <property type="entry name" value="DctQ"/>
    <property type="match status" value="1"/>
</dbReference>
<dbReference type="PANTHER" id="PTHR35011:SF2">
    <property type="entry name" value="2,3-DIKETO-L-GULONATE TRAP TRANSPORTER SMALL PERMEASE PROTEIN YIAM"/>
    <property type="match status" value="1"/>
</dbReference>
<evidence type="ECO:0000256" key="3">
    <source>
        <dbReference type="ARBA" id="ARBA00022475"/>
    </source>
</evidence>
<evidence type="ECO:0000259" key="9">
    <source>
        <dbReference type="Pfam" id="PF04290"/>
    </source>
</evidence>
<dbReference type="GO" id="GO:0022857">
    <property type="term" value="F:transmembrane transporter activity"/>
    <property type="evidence" value="ECO:0007669"/>
    <property type="project" value="TreeGrafter"/>
</dbReference>
<dbReference type="GO" id="GO:0005886">
    <property type="term" value="C:plasma membrane"/>
    <property type="evidence" value="ECO:0007669"/>
    <property type="project" value="UniProtKB-SubCell"/>
</dbReference>
<feature type="transmembrane region" description="Helical" evidence="8">
    <location>
        <begin position="62"/>
        <end position="86"/>
    </location>
</feature>
<feature type="transmembrane region" description="Helical" evidence="8">
    <location>
        <begin position="93"/>
        <end position="114"/>
    </location>
</feature>
<dbReference type="InterPro" id="IPR007387">
    <property type="entry name" value="TRAP_DctQ"/>
</dbReference>
<keyword evidence="2" id="KW-0813">Transport</keyword>
<evidence type="ECO:0000256" key="1">
    <source>
        <dbReference type="ARBA" id="ARBA00004429"/>
    </source>
</evidence>
<dbReference type="AlphaFoldDB" id="A0A381X1J8"/>
<evidence type="ECO:0000313" key="10">
    <source>
        <dbReference type="EMBL" id="SVA58666.1"/>
    </source>
</evidence>
<gene>
    <name evidence="10" type="ORF">METZ01_LOCUS111520</name>
</gene>
<feature type="transmembrane region" description="Helical" evidence="8">
    <location>
        <begin position="21"/>
        <end position="42"/>
    </location>
</feature>
<feature type="domain" description="Tripartite ATP-independent periplasmic transporters DctQ component" evidence="9">
    <location>
        <begin position="33"/>
        <end position="162"/>
    </location>
</feature>